<accession>A0ABU1AYJ0</accession>
<dbReference type="RefSeq" id="WP_308952017.1">
    <property type="nucleotide sequence ID" value="NZ_JARXHW010000055.1"/>
</dbReference>
<reference evidence="2 3" key="1">
    <citation type="submission" date="2023-04" db="EMBL/GenBank/DDBJ databases">
        <title>A novel bacteria isolated from coastal sediment.</title>
        <authorList>
            <person name="Liu X.-J."/>
            <person name="Du Z.-J."/>
        </authorList>
    </citation>
    <scope>NUCLEOTIDE SEQUENCE [LARGE SCALE GENOMIC DNA]</scope>
    <source>
        <strain evidence="2 3">SDUM461003</strain>
    </source>
</reference>
<dbReference type="Gene3D" id="3.40.50.1010">
    <property type="entry name" value="5'-nuclease"/>
    <property type="match status" value="1"/>
</dbReference>
<gene>
    <name evidence="2" type="ORF">QEH52_16750</name>
</gene>
<evidence type="ECO:0000259" key="1">
    <source>
        <dbReference type="Pfam" id="PF01850"/>
    </source>
</evidence>
<proteinExistence type="predicted"/>
<name>A0ABU1AYJ0_9BACT</name>
<dbReference type="Proteomes" id="UP001225316">
    <property type="component" value="Unassembled WGS sequence"/>
</dbReference>
<evidence type="ECO:0000313" key="2">
    <source>
        <dbReference type="EMBL" id="MDQ8209178.1"/>
    </source>
</evidence>
<dbReference type="SUPFAM" id="SSF88723">
    <property type="entry name" value="PIN domain-like"/>
    <property type="match status" value="1"/>
</dbReference>
<organism evidence="2 3">
    <name type="scientific">Thalassobacterium maritimum</name>
    <dbReference type="NCBI Taxonomy" id="3041265"/>
    <lineage>
        <taxon>Bacteria</taxon>
        <taxon>Pseudomonadati</taxon>
        <taxon>Verrucomicrobiota</taxon>
        <taxon>Opitutia</taxon>
        <taxon>Puniceicoccales</taxon>
        <taxon>Coraliomargaritaceae</taxon>
        <taxon>Thalassobacterium</taxon>
    </lineage>
</organism>
<protein>
    <submittedName>
        <fullName evidence="2">PIN domain-containing protein</fullName>
    </submittedName>
</protein>
<keyword evidence="3" id="KW-1185">Reference proteome</keyword>
<dbReference type="Pfam" id="PF01850">
    <property type="entry name" value="PIN"/>
    <property type="match status" value="1"/>
</dbReference>
<feature type="domain" description="PIN" evidence="1">
    <location>
        <begin position="10"/>
        <end position="132"/>
    </location>
</feature>
<dbReference type="InterPro" id="IPR002716">
    <property type="entry name" value="PIN_dom"/>
</dbReference>
<evidence type="ECO:0000313" key="3">
    <source>
        <dbReference type="Proteomes" id="UP001225316"/>
    </source>
</evidence>
<comment type="caution">
    <text evidence="2">The sequence shown here is derived from an EMBL/GenBank/DDBJ whole genome shotgun (WGS) entry which is preliminary data.</text>
</comment>
<sequence length="155" mass="17482">MSAEHLMGRVLVDTNVLIYATLAGDDRHEQARDVLDLRFREGLELCVSVQNLAEMYPNLTGPKNNPPDSPELARTKIDSIAGLDFLTVLPLSLSITRRALRLCETYSIRRQQYFDMQLVGTMLEEGISFLLTEKVKDFKPIKGIRAINPFTTVIS</sequence>
<dbReference type="InterPro" id="IPR029060">
    <property type="entry name" value="PIN-like_dom_sf"/>
</dbReference>
<dbReference type="EMBL" id="JARXHW010000055">
    <property type="protein sequence ID" value="MDQ8209178.1"/>
    <property type="molecule type" value="Genomic_DNA"/>
</dbReference>